<comment type="caution">
    <text evidence="1">The sequence shown here is derived from an EMBL/GenBank/DDBJ whole genome shotgun (WGS) entry which is preliminary data.</text>
</comment>
<sequence length="184" mass="21285">MGSYIGKYRRLREQVASTVVEIFIDAYPELNGHLKITDINDRALQYLNHTWKPHPDLCRRVGTPDEWLNVVRSYRTSYSSRIEAAIWYDDELCALLLGKPSKKKLILKINFLEGNYEGELKGLRLRIAALYAESFAFSLGIEWVGVQSPYPGAVELYKEEGYTEKDPYDHSNDALCKRLDFDEQ</sequence>
<dbReference type="OrthoDB" id="5863405at2"/>
<reference evidence="1 2" key="1">
    <citation type="submission" date="2015-09" db="EMBL/GenBank/DDBJ databases">
        <title>Draft Genome Sequence of Pseudoalteromonas lipolytica UCD-48B.</title>
        <authorList>
            <person name="Krusor M."/>
            <person name="Coil D.A."/>
            <person name="Lang J.M."/>
            <person name="Eisen J.A."/>
            <person name="Alexiev A."/>
        </authorList>
    </citation>
    <scope>NUCLEOTIDE SEQUENCE [LARGE SCALE GENOMIC DNA]</scope>
    <source>
        <strain evidence="1 2">UCD-48B</strain>
    </source>
</reference>
<dbReference type="EMBL" id="LJTC01000001">
    <property type="protein sequence ID" value="KPM85550.1"/>
    <property type="molecule type" value="Genomic_DNA"/>
</dbReference>
<name>A0A0P7EC77_9GAMM</name>
<dbReference type="Proteomes" id="UP000050378">
    <property type="component" value="Unassembled WGS sequence"/>
</dbReference>
<evidence type="ECO:0008006" key="3">
    <source>
        <dbReference type="Google" id="ProtNLM"/>
    </source>
</evidence>
<dbReference type="RefSeq" id="WP_054551303.1">
    <property type="nucleotide sequence ID" value="NZ_LJTC01000001.1"/>
</dbReference>
<dbReference type="AlphaFoldDB" id="A0A0P7EC77"/>
<evidence type="ECO:0000313" key="1">
    <source>
        <dbReference type="EMBL" id="KPM85550.1"/>
    </source>
</evidence>
<accession>A0A0P7EC77</accession>
<gene>
    <name evidence="1" type="ORF">AOG27_01865</name>
</gene>
<dbReference type="PATRIC" id="fig|570156.3.peg.365"/>
<organism evidence="1 2">
    <name type="scientific">Pseudoalteromonas lipolytica</name>
    <dbReference type="NCBI Taxonomy" id="570156"/>
    <lineage>
        <taxon>Bacteria</taxon>
        <taxon>Pseudomonadati</taxon>
        <taxon>Pseudomonadota</taxon>
        <taxon>Gammaproteobacteria</taxon>
        <taxon>Alteromonadales</taxon>
        <taxon>Pseudoalteromonadaceae</taxon>
        <taxon>Pseudoalteromonas</taxon>
    </lineage>
</organism>
<evidence type="ECO:0000313" key="2">
    <source>
        <dbReference type="Proteomes" id="UP000050378"/>
    </source>
</evidence>
<protein>
    <recommendedName>
        <fullName evidence="3">N-acetyltransferase domain-containing protein</fullName>
    </recommendedName>
</protein>
<proteinExistence type="predicted"/>